<dbReference type="InParanoid" id="A0A096PAA6"/>
<reference evidence="3 4" key="2">
    <citation type="journal article" date="2014" name="BMC Genomics">
        <title>An improved genome of the model marine alga Ostreococcus tauri unfolds by assessing Illumina de novo assemblies.</title>
        <authorList>
            <person name="Blanc-Mathieu R."/>
            <person name="Verhelst B."/>
            <person name="Derelle E."/>
            <person name="Rombauts S."/>
            <person name="Bouget F.Y."/>
            <person name="Carre I."/>
            <person name="Chateau A."/>
            <person name="Eyre-Walker A."/>
            <person name="Grimsley N."/>
            <person name="Moreau H."/>
            <person name="Piegu B."/>
            <person name="Rivals E."/>
            <person name="Schackwitz W."/>
            <person name="Van de Peer Y."/>
            <person name="Piganeau G."/>
        </authorList>
    </citation>
    <scope>NUCLEOTIDE SEQUENCE [LARGE SCALE GENOMIC DNA]</scope>
    <source>
        <strain evidence="4">OTTH 0595 / CCAP 157/2 / RCC745</strain>
    </source>
</reference>
<dbReference type="EMBL" id="CAID01000002">
    <property type="protein sequence ID" value="CEG01242.1"/>
    <property type="molecule type" value="Genomic_DNA"/>
</dbReference>
<dbReference type="GeneID" id="9835284"/>
<sequence>MGDEFVPRDALDAVHDFETECLSRGIGAFIDRMTYVNASSDAVEAYVVSTEVCDGTRDAAAMSSARMASASEASRRMRAHVEYLARVVRQHARERANERDAVVLLRETFDEAYRVLTSGICFESEPRLSSPAARAGDARALATTMRAEVREELRVANLAYIENAFANTTVDAWIERIFTAYDVCRVVGKFWSAPVSKNAFDLIQAHYNALDFLTTSVNSGSEMKRTGSRAMAFLINAARDVLRSADSCGAATKIENGRYFVSRTFDVIMSELSLECGLSRVGLEFLDFHTRDGSHSLSLELEEISHIDQWCSQSNASASTIINLNAHALLDLVRGLETIDTSMMGCHRGREPTRARELASALARTIEKVRDSGCVSVAGSFEAAAVSAMTRETVNSVTTGTSPTPTTSATPVSEGRLAMVSAALATAFISVLALIAWITFSCAKRTMATHKRAPSNGYARYVDDDIPSEETRVRALRRSPGSPPRSTRRFSFSAADANYVQRTRSLDPEHLHFS</sequence>
<feature type="region of interest" description="Disordered" evidence="1">
    <location>
        <begin position="473"/>
        <end position="493"/>
    </location>
</feature>
<comment type="caution">
    <text evidence="3">The sequence shown here is derived from an EMBL/GenBank/DDBJ whole genome shotgun (WGS) entry which is preliminary data.</text>
</comment>
<keyword evidence="4" id="KW-1185">Reference proteome</keyword>
<keyword evidence="2" id="KW-0812">Transmembrane</keyword>
<evidence type="ECO:0000313" key="4">
    <source>
        <dbReference type="Proteomes" id="UP000009170"/>
    </source>
</evidence>
<evidence type="ECO:0000313" key="3">
    <source>
        <dbReference type="EMBL" id="CEG01242.1"/>
    </source>
</evidence>
<dbReference type="RefSeq" id="XP_003080052.2">
    <property type="nucleotide sequence ID" value="XM_003080004.2"/>
</dbReference>
<dbReference type="KEGG" id="ota:OT_ostta02g04850"/>
<reference evidence="4" key="1">
    <citation type="journal article" date="2006" name="Proc. Natl. Acad. Sci. U.S.A.">
        <title>Genome analysis of the smallest free-living eukaryote Ostreococcus tauri unveils many unique features.</title>
        <authorList>
            <person name="Derelle E."/>
            <person name="Ferraz C."/>
            <person name="Rombauts S."/>
            <person name="Rouze P."/>
            <person name="Worden A.Z."/>
            <person name="Robbens S."/>
            <person name="Partensky F."/>
            <person name="Degroeve S."/>
            <person name="Echeynie S."/>
            <person name="Cooke R."/>
            <person name="Saeys Y."/>
            <person name="Wuyts J."/>
            <person name="Jabbari K."/>
            <person name="Bowler C."/>
            <person name="Panaud O."/>
            <person name="Piegu B."/>
            <person name="Ball S.G."/>
            <person name="Ral J.-P."/>
            <person name="Bouget F.-Y."/>
            <person name="Piganeau G."/>
            <person name="De Baets B."/>
            <person name="Picard A."/>
            <person name="Delseny M."/>
            <person name="Demaille J."/>
            <person name="Van de Peer Y."/>
            <person name="Moreau H."/>
        </authorList>
    </citation>
    <scope>NUCLEOTIDE SEQUENCE [LARGE SCALE GENOMIC DNA]</scope>
    <source>
        <strain evidence="4">OTTH 0595 / CCAP 157/2 / RCC745</strain>
    </source>
</reference>
<dbReference type="AlphaFoldDB" id="A0A096PAA6"/>
<proteinExistence type="predicted"/>
<dbReference type="OrthoDB" id="10589755at2759"/>
<dbReference type="Proteomes" id="UP000009170">
    <property type="component" value="Unassembled WGS sequence"/>
</dbReference>
<accession>A0A096PAA6</accession>
<gene>
    <name evidence="3" type="ORF">OT_ostta02g04850</name>
</gene>
<name>A0A096PAA6_OSTTA</name>
<organism evidence="3 4">
    <name type="scientific">Ostreococcus tauri</name>
    <name type="common">Marine green alga</name>
    <dbReference type="NCBI Taxonomy" id="70448"/>
    <lineage>
        <taxon>Eukaryota</taxon>
        <taxon>Viridiplantae</taxon>
        <taxon>Chlorophyta</taxon>
        <taxon>Mamiellophyceae</taxon>
        <taxon>Mamiellales</taxon>
        <taxon>Bathycoccaceae</taxon>
        <taxon>Ostreococcus</taxon>
    </lineage>
</organism>
<evidence type="ECO:0000256" key="1">
    <source>
        <dbReference type="SAM" id="MobiDB-lite"/>
    </source>
</evidence>
<protein>
    <submittedName>
        <fullName evidence="3">Unnamed product</fullName>
    </submittedName>
</protein>
<keyword evidence="2" id="KW-1133">Transmembrane helix</keyword>
<feature type="transmembrane region" description="Helical" evidence="2">
    <location>
        <begin position="417"/>
        <end position="443"/>
    </location>
</feature>
<evidence type="ECO:0000256" key="2">
    <source>
        <dbReference type="SAM" id="Phobius"/>
    </source>
</evidence>
<keyword evidence="2" id="KW-0472">Membrane</keyword>